<reference evidence="2 3" key="1">
    <citation type="journal article" date="2019" name="Nat. Microbiol.">
        <title>Mediterranean grassland soil C-N compound turnover is dependent on rainfall and depth, and is mediated by genomically divergent microorganisms.</title>
        <authorList>
            <person name="Diamond S."/>
            <person name="Andeer P.F."/>
            <person name="Li Z."/>
            <person name="Crits-Christoph A."/>
            <person name="Burstein D."/>
            <person name="Anantharaman K."/>
            <person name="Lane K.R."/>
            <person name="Thomas B.C."/>
            <person name="Pan C."/>
            <person name="Northen T.R."/>
            <person name="Banfield J.F."/>
        </authorList>
    </citation>
    <scope>NUCLEOTIDE SEQUENCE [LARGE SCALE GENOMIC DNA]</scope>
    <source>
        <strain evidence="2">WS_2</strain>
    </source>
</reference>
<protein>
    <recommendedName>
        <fullName evidence="4">Glycosyltransferase RgtA/B/C/D-like domain-containing protein</fullName>
    </recommendedName>
</protein>
<keyword evidence="1" id="KW-0812">Transmembrane</keyword>
<gene>
    <name evidence="2" type="ORF">E6K72_14260</name>
</gene>
<name>A0A538S743_UNCEI</name>
<dbReference type="AlphaFoldDB" id="A0A538S743"/>
<proteinExistence type="predicted"/>
<keyword evidence="1" id="KW-1133">Transmembrane helix</keyword>
<organism evidence="2 3">
    <name type="scientific">Eiseniibacteriota bacterium</name>
    <dbReference type="NCBI Taxonomy" id="2212470"/>
    <lineage>
        <taxon>Bacteria</taxon>
        <taxon>Candidatus Eiseniibacteriota</taxon>
    </lineage>
</organism>
<accession>A0A538S743</accession>
<evidence type="ECO:0000256" key="1">
    <source>
        <dbReference type="SAM" id="Phobius"/>
    </source>
</evidence>
<dbReference type="Proteomes" id="UP000317716">
    <property type="component" value="Unassembled WGS sequence"/>
</dbReference>
<feature type="transmembrane region" description="Helical" evidence="1">
    <location>
        <begin position="79"/>
        <end position="96"/>
    </location>
</feature>
<feature type="non-terminal residue" evidence="2">
    <location>
        <position position="177"/>
    </location>
</feature>
<dbReference type="EMBL" id="VBOS01000546">
    <property type="protein sequence ID" value="TMQ47171.1"/>
    <property type="molecule type" value="Genomic_DNA"/>
</dbReference>
<evidence type="ECO:0000313" key="2">
    <source>
        <dbReference type="EMBL" id="TMQ47171.1"/>
    </source>
</evidence>
<evidence type="ECO:0008006" key="4">
    <source>
        <dbReference type="Google" id="ProtNLM"/>
    </source>
</evidence>
<comment type="caution">
    <text evidence="2">The sequence shown here is derived from an EMBL/GenBank/DDBJ whole genome shotgun (WGS) entry which is preliminary data.</text>
</comment>
<keyword evidence="1" id="KW-0472">Membrane</keyword>
<evidence type="ECO:0000313" key="3">
    <source>
        <dbReference type="Proteomes" id="UP000317716"/>
    </source>
</evidence>
<sequence length="177" mass="19521">MRDRWAWLTLFALVPAVVHSLGAPFGEAVAEDFDFLHSALLLRRHGFFDGGGSLAFWRPLAHQVYYSVLGETILSHPRIIAFLHSALLGVGSLLLYRVLRRSWPGSHAAAAATFPLFLESVRELIAWPSHFVDLGSYFFAVLALHEAAFRRMPSALLSLLASLLCKESGVVVALLLP</sequence>